<dbReference type="SUPFAM" id="SSF82185">
    <property type="entry name" value="Histone H3 K4-specific methyltransferase SET7/9 N-terminal domain"/>
    <property type="match status" value="1"/>
</dbReference>
<feature type="signal peptide" evidence="1">
    <location>
        <begin position="1"/>
        <end position="18"/>
    </location>
</feature>
<sequence>MKHIFLTLALLIGTTLVAQVNQTDAQGRKQGQWEKKYENSNQVRYRGEFHNDIPIGTFTYFHQSGARLSVIEYRGETGVGYATMYERGGWKMAEGIFVNEKRDSTWRYYGPDGDLVSTINWKKGEKDGVETILYHDGSIAETITWAAGVKEGEWVQKFPDGSTRARGVYANGRLHGDVMYYGQEGRPEYIGSYVNGLKDGNWYIFKGGRQHIKEIYDMGTLLDSECLNSEGCPELEESETDE</sequence>
<keyword evidence="1" id="KW-0732">Signal</keyword>
<protein>
    <recommendedName>
        <fullName evidence="4">Toxin-antitoxin system YwqK family antitoxin</fullName>
    </recommendedName>
</protein>
<evidence type="ECO:0000313" key="2">
    <source>
        <dbReference type="EMBL" id="KAB2818090.1"/>
    </source>
</evidence>
<evidence type="ECO:0000256" key="1">
    <source>
        <dbReference type="SAM" id="SignalP"/>
    </source>
</evidence>
<feature type="chain" id="PRO_5026667310" description="Toxin-antitoxin system YwqK family antitoxin" evidence="1">
    <location>
        <begin position="19"/>
        <end position="242"/>
    </location>
</feature>
<gene>
    <name evidence="2" type="ORF">F8C82_06725</name>
</gene>
<reference evidence="2 3" key="1">
    <citation type="submission" date="2019-10" db="EMBL/GenBank/DDBJ databases">
        <title>Genome sequence of Phaeocystidibacter marisrubri JCM30614 (type strain).</title>
        <authorList>
            <person name="Bowman J.P."/>
        </authorList>
    </citation>
    <scope>NUCLEOTIDE SEQUENCE [LARGE SCALE GENOMIC DNA]</scope>
    <source>
        <strain evidence="2 3">JCM 30614</strain>
    </source>
</reference>
<proteinExistence type="predicted"/>
<dbReference type="RefSeq" id="WP_151692778.1">
    <property type="nucleotide sequence ID" value="NZ_BMGX01000002.1"/>
</dbReference>
<dbReference type="Gene3D" id="2.20.110.10">
    <property type="entry name" value="Histone H3 K4-specific methyltransferase SET7/9 N-terminal domain"/>
    <property type="match status" value="3"/>
</dbReference>
<accession>A0A6L3ZLQ7</accession>
<dbReference type="OrthoDB" id="9785122at2"/>
<keyword evidence="3" id="KW-1185">Reference proteome</keyword>
<evidence type="ECO:0008006" key="4">
    <source>
        <dbReference type="Google" id="ProtNLM"/>
    </source>
</evidence>
<comment type="caution">
    <text evidence="2">The sequence shown here is derived from an EMBL/GenBank/DDBJ whole genome shotgun (WGS) entry which is preliminary data.</text>
</comment>
<dbReference type="EMBL" id="WBVQ01000001">
    <property type="protein sequence ID" value="KAB2818090.1"/>
    <property type="molecule type" value="Genomic_DNA"/>
</dbReference>
<dbReference type="Proteomes" id="UP000484164">
    <property type="component" value="Unassembled WGS sequence"/>
</dbReference>
<evidence type="ECO:0000313" key="3">
    <source>
        <dbReference type="Proteomes" id="UP000484164"/>
    </source>
</evidence>
<name>A0A6L3ZLQ7_9FLAO</name>
<dbReference type="AlphaFoldDB" id="A0A6L3ZLQ7"/>
<organism evidence="2 3">
    <name type="scientific">Phaeocystidibacter marisrubri</name>
    <dbReference type="NCBI Taxonomy" id="1577780"/>
    <lineage>
        <taxon>Bacteria</taxon>
        <taxon>Pseudomonadati</taxon>
        <taxon>Bacteroidota</taxon>
        <taxon>Flavobacteriia</taxon>
        <taxon>Flavobacteriales</taxon>
        <taxon>Phaeocystidibacteraceae</taxon>
        <taxon>Phaeocystidibacter</taxon>
    </lineage>
</organism>